<evidence type="ECO:0000259" key="3">
    <source>
        <dbReference type="PROSITE" id="PS50043"/>
    </source>
</evidence>
<dbReference type="Pfam" id="PF00196">
    <property type="entry name" value="GerE"/>
    <property type="match status" value="1"/>
</dbReference>
<feature type="region of interest" description="Disordered" evidence="2">
    <location>
        <begin position="558"/>
        <end position="598"/>
    </location>
</feature>
<dbReference type="PROSITE" id="PS50043">
    <property type="entry name" value="HTH_LUXR_2"/>
    <property type="match status" value="1"/>
</dbReference>
<feature type="region of interest" description="Disordered" evidence="2">
    <location>
        <begin position="309"/>
        <end position="332"/>
    </location>
</feature>
<dbReference type="InterPro" id="IPR000792">
    <property type="entry name" value="Tscrpt_reg_LuxR_C"/>
</dbReference>
<dbReference type="GO" id="GO:0003677">
    <property type="term" value="F:DNA binding"/>
    <property type="evidence" value="ECO:0007669"/>
    <property type="project" value="UniProtKB-KW"/>
</dbReference>
<dbReference type="SUPFAM" id="SSF46894">
    <property type="entry name" value="C-terminal effector domain of the bipartite response regulators"/>
    <property type="match status" value="1"/>
</dbReference>
<reference evidence="5" key="1">
    <citation type="submission" date="2016-10" db="EMBL/GenBank/DDBJ databases">
        <authorList>
            <person name="Varghese N."/>
            <person name="Submissions S."/>
        </authorList>
    </citation>
    <scope>NUCLEOTIDE SEQUENCE [LARGE SCALE GENOMIC DNA]</scope>
    <source>
        <strain evidence="5">CGMCC 4.3504</strain>
    </source>
</reference>
<dbReference type="AlphaFoldDB" id="A0A1G6TET3"/>
<sequence length="1004" mass="105244">MERRTGRLRHRTGSFHHFLRASKVAEMTGQTTRGAAPLRYRAGPRRQAFAALLDGLRADGGAHVVTGEPGGGRTAFLEFAARAFRAGPVWHVRAEPARSPQPLGGLRTLLRTARHAGRVPGDGTAEEVLVDVLRAASARSPLLVCVDDAHLWDAASRAVLGRVAARVNTADDVHRVGLLVTVPGHRPVEGEWAALPVLRLAPLTPGDAAGLLHDRIDGAVDPAVRDELVAEAQGNPALLLALAHRLSPAQLRGDHVLPRPLADAGTLAAVAGGCPSGRRPCGADLLLLVAAAMRATGEQEAEAALVRRAADGPGGGGEGAPPGPSGPPRAPELLAVPGDRLRFRSPLLGRAVYAGAPSERRRAAHRSLAAAHPAPHGVPALLHRSWAAPGPDAVLAAELEAAAADPASGTPPALRRAARVRAAELTPDDALRARRYTAAAELALLAGHPAEALRLLDTAGSRPAPAPVRGRAELLRGRVLLADGPVDDARESFLLAAGLLAGPGPKSALTDAAVLGAADAAWAAGDRQGCLRALTHGTHESPDVPARAALTGTLDLRAAGAGPAGPREAAVREVPEGPPALRDGAPAQPSVPPPALLRDHRDGMRAVLLGRFDLATAPLTRVVDRGRPAAEPERLLRSAAAALMLGDVGAARRAGARALASARTLGATALEPRALEYLAYAELRSGRHQLARTHAEEGLRAAHRTGQRNTAAHHHAVLALTASIEGTRPRVAEHATAALTTARRHGLAQAELLAQWAQARADLGEGRPEEAADRLGPLVRPGARRGHFAVWMLAVPCFVEAAALAGRPEDARTVVEDFALWAGCGADPQACAQLLRCRALLATPEAADELYLRALDRHDETSGDFERARTELLHGKWLRRRRRLREARVRLGEALVDFERCGAQPWARQAAAELRAGGVAPGGPGAGGPRRSGARDLSLLTPQQLRIARCVAEGATNREVALSLSVSTRTVDYHLRNVFATLGVRSRVELVRLVEQAEKTGARL</sequence>
<name>A0A1G6TET3_9ACTN</name>
<evidence type="ECO:0000256" key="1">
    <source>
        <dbReference type="ARBA" id="ARBA00023125"/>
    </source>
</evidence>
<dbReference type="InterPro" id="IPR027417">
    <property type="entry name" value="P-loop_NTPase"/>
</dbReference>
<dbReference type="STRING" id="67344.SAMN05216505_106132"/>
<feature type="compositionally biased region" description="Low complexity" evidence="2">
    <location>
        <begin position="558"/>
        <end position="568"/>
    </location>
</feature>
<dbReference type="SMART" id="SM00421">
    <property type="entry name" value="HTH_LUXR"/>
    <property type="match status" value="1"/>
</dbReference>
<dbReference type="InterPro" id="IPR036388">
    <property type="entry name" value="WH-like_DNA-bd_sf"/>
</dbReference>
<dbReference type="Gene3D" id="1.10.10.10">
    <property type="entry name" value="Winged helix-like DNA-binding domain superfamily/Winged helix DNA-binding domain"/>
    <property type="match status" value="1"/>
</dbReference>
<dbReference type="PANTHER" id="PTHR43214">
    <property type="entry name" value="TWO-COMPONENT RESPONSE REGULATOR"/>
    <property type="match status" value="1"/>
</dbReference>
<gene>
    <name evidence="4" type="ORF">SAMN05216505_106132</name>
</gene>
<organism evidence="4 5">
    <name type="scientific">Streptomyces prasinopilosus</name>
    <dbReference type="NCBI Taxonomy" id="67344"/>
    <lineage>
        <taxon>Bacteria</taxon>
        <taxon>Bacillati</taxon>
        <taxon>Actinomycetota</taxon>
        <taxon>Actinomycetes</taxon>
        <taxon>Kitasatosporales</taxon>
        <taxon>Streptomycetaceae</taxon>
        <taxon>Streptomyces</taxon>
    </lineage>
</organism>
<dbReference type="GO" id="GO:0006355">
    <property type="term" value="P:regulation of DNA-templated transcription"/>
    <property type="evidence" value="ECO:0007669"/>
    <property type="project" value="InterPro"/>
</dbReference>
<accession>A0A1G6TET3</accession>
<dbReference type="PRINTS" id="PR00038">
    <property type="entry name" value="HTHLUXR"/>
</dbReference>
<dbReference type="InterPro" id="IPR039420">
    <property type="entry name" value="WalR-like"/>
</dbReference>
<dbReference type="Proteomes" id="UP000182100">
    <property type="component" value="Unassembled WGS sequence"/>
</dbReference>
<keyword evidence="1" id="KW-0238">DNA-binding</keyword>
<dbReference type="EMBL" id="FMZK01000006">
    <property type="protein sequence ID" value="SDD27026.1"/>
    <property type="molecule type" value="Genomic_DNA"/>
</dbReference>
<keyword evidence="5" id="KW-1185">Reference proteome</keyword>
<dbReference type="InterPro" id="IPR011990">
    <property type="entry name" value="TPR-like_helical_dom_sf"/>
</dbReference>
<evidence type="ECO:0000256" key="2">
    <source>
        <dbReference type="SAM" id="MobiDB-lite"/>
    </source>
</evidence>
<dbReference type="Gene3D" id="1.25.40.10">
    <property type="entry name" value="Tetratricopeptide repeat domain"/>
    <property type="match status" value="1"/>
</dbReference>
<evidence type="ECO:0000313" key="5">
    <source>
        <dbReference type="Proteomes" id="UP000182100"/>
    </source>
</evidence>
<protein>
    <submittedName>
        <fullName evidence="4">Regulatory protein, luxR family</fullName>
    </submittedName>
</protein>
<dbReference type="CDD" id="cd06170">
    <property type="entry name" value="LuxR_C_like"/>
    <property type="match status" value="1"/>
</dbReference>
<dbReference type="PANTHER" id="PTHR43214:SF42">
    <property type="entry name" value="TRANSCRIPTIONAL REGULATORY PROTEIN DESR"/>
    <property type="match status" value="1"/>
</dbReference>
<proteinExistence type="predicted"/>
<feature type="domain" description="HTH luxR-type" evidence="3">
    <location>
        <begin position="933"/>
        <end position="998"/>
    </location>
</feature>
<dbReference type="InterPro" id="IPR016032">
    <property type="entry name" value="Sig_transdc_resp-reg_C-effctor"/>
</dbReference>
<dbReference type="SUPFAM" id="SSF52540">
    <property type="entry name" value="P-loop containing nucleoside triphosphate hydrolases"/>
    <property type="match status" value="1"/>
</dbReference>
<feature type="compositionally biased region" description="Pro residues" evidence="2">
    <location>
        <begin position="321"/>
        <end position="330"/>
    </location>
</feature>
<evidence type="ECO:0000313" key="4">
    <source>
        <dbReference type="EMBL" id="SDD27026.1"/>
    </source>
</evidence>